<dbReference type="PANTHER" id="PTHR47618">
    <property type="entry name" value="BIFUNCTIONAL OLIGORIBONUCLEASE AND PAP PHOSPHATASE NRNA"/>
    <property type="match status" value="1"/>
</dbReference>
<keyword evidence="3" id="KW-0689">Ribosomal protein</keyword>
<dbReference type="Pfam" id="PF24898">
    <property type="entry name" value="GGDEF_GdpP"/>
    <property type="match status" value="1"/>
</dbReference>
<sequence length="667" mass="75163">MKNRNKIILTAVIFVLFSLSFIGLLIPLVIYRDNTYVLFGLLLGILTVLSVEAAVLYFLISRFVKSRELIRKSFNSFIEDTMANNNIGIIIYDSGQEIVWSSSFLKSKFKNDFIGWTVEDFFNKFHKDRKKIDLNENRIEFSDSNNIYEAQFWPISSTIVIRDISTEHLFKTEAWEQKPVIGEIEIDNFQLYQSILSEEQFFRINKAVIDTIEDYVKKYNIIYRQYTNGKFIIFANEKTLSQLKQEHFDLFMKLNQRDIADVNKLSLSMGFASGWSSLKEQLEQAKKALLQAQSRGGDQVAIFSNTHNPIYFGSNSEIVADNSRTKVKNIALEMKKKLLSDEIDKVIIYGHSIADLDAIGAAYGIYEIAKSFNKKAYIGNITFDNTASLMMNEMKQVLSEPYSVKTMDVLTKMTNEKTMVVFVDNSDVARTDNPHALVNTDRNNVFVLDHHRVGKSVDYCPRTNVYIDTTASSASEIVTEIISFIENKVNISTTAAQLLLNGIYLDTSQFSKSVSQRAFAAAGYLESKGARGSVAGEILKIDNKTRETVENILKNLTEVKPGFFLAYSNIEASNDTISIAANEVLKIKGRVASFVVAKLKESKVPNTYKLSARGINTNVQIICESVGGGGHFGVAAAVSQEELSVFVDNIRHAIIMTGERKNESNFN</sequence>
<keyword evidence="1" id="KW-0472">Membrane</keyword>
<feature type="domain" description="GGDEF" evidence="2">
    <location>
        <begin position="177"/>
        <end position="305"/>
    </location>
</feature>
<reference evidence="3 4" key="1">
    <citation type="submission" date="2019-01" db="EMBL/GenBank/DDBJ databases">
        <authorList>
            <consortium name="Pathogen Informatics"/>
        </authorList>
    </citation>
    <scope>NUCLEOTIDE SEQUENCE [LARGE SCALE GENOMIC DNA]</scope>
    <source>
        <strain evidence="3 4">NCTC10179</strain>
    </source>
</reference>
<keyword evidence="4" id="KW-1185">Reference proteome</keyword>
<gene>
    <name evidence="3" type="ORF">NCTC10179_00353</name>
</gene>
<dbReference type="Gene3D" id="3.30.450.20">
    <property type="entry name" value="PAS domain"/>
    <property type="match status" value="1"/>
</dbReference>
<dbReference type="InterPro" id="IPR043128">
    <property type="entry name" value="Rev_trsase/Diguanyl_cyclase"/>
</dbReference>
<keyword evidence="1" id="KW-0812">Transmembrane</keyword>
<dbReference type="Pfam" id="PF01368">
    <property type="entry name" value="DHH"/>
    <property type="match status" value="1"/>
</dbReference>
<feature type="transmembrane region" description="Helical" evidence="1">
    <location>
        <begin position="7"/>
        <end position="30"/>
    </location>
</feature>
<dbReference type="InterPro" id="IPR038763">
    <property type="entry name" value="DHH_sf"/>
</dbReference>
<proteinExistence type="predicted"/>
<dbReference type="Gene3D" id="3.90.1640.10">
    <property type="entry name" value="inorganic pyrophosphatase (n-terminal core)"/>
    <property type="match status" value="1"/>
</dbReference>
<keyword evidence="1" id="KW-1133">Transmembrane helix</keyword>
<dbReference type="InterPro" id="IPR029787">
    <property type="entry name" value="Nucleotide_cyclase"/>
</dbReference>
<dbReference type="InterPro" id="IPR003156">
    <property type="entry name" value="DHHA1_dom"/>
</dbReference>
<dbReference type="InterPro" id="IPR014528">
    <property type="entry name" value="GdpP/PdeA"/>
</dbReference>
<dbReference type="GO" id="GO:0003676">
    <property type="term" value="F:nucleic acid binding"/>
    <property type="evidence" value="ECO:0007669"/>
    <property type="project" value="InterPro"/>
</dbReference>
<evidence type="ECO:0000313" key="3">
    <source>
        <dbReference type="EMBL" id="VEU76182.1"/>
    </source>
</evidence>
<dbReference type="InterPro" id="IPR000160">
    <property type="entry name" value="GGDEF_dom"/>
</dbReference>
<evidence type="ECO:0000313" key="4">
    <source>
        <dbReference type="Proteomes" id="UP000289497"/>
    </source>
</evidence>
<dbReference type="PIRSF" id="PIRSF026583">
    <property type="entry name" value="YybT"/>
    <property type="match status" value="1"/>
</dbReference>
<dbReference type="KEGG" id="mcou:NCTC10179_00353"/>
<accession>A0A449B6J5</accession>
<dbReference type="RefSeq" id="WP_036433791.1">
    <property type="nucleotide sequence ID" value="NZ_LR215039.1"/>
</dbReference>
<dbReference type="Pfam" id="PF02272">
    <property type="entry name" value="DHHA1"/>
    <property type="match status" value="1"/>
</dbReference>
<dbReference type="OrthoDB" id="9759476at2"/>
<name>A0A449B6J5_9BACT</name>
<dbReference type="SUPFAM" id="SSF64182">
    <property type="entry name" value="DHH phosphoesterases"/>
    <property type="match status" value="1"/>
</dbReference>
<dbReference type="PROSITE" id="PS50887">
    <property type="entry name" value="GGDEF"/>
    <property type="match status" value="1"/>
</dbReference>
<keyword evidence="3" id="KW-0687">Ribonucleoprotein</keyword>
<organism evidence="3 4">
    <name type="scientific">Mycoplasmopsis columboralis</name>
    <dbReference type="NCBI Taxonomy" id="171282"/>
    <lineage>
        <taxon>Bacteria</taxon>
        <taxon>Bacillati</taxon>
        <taxon>Mycoplasmatota</taxon>
        <taxon>Mycoplasmoidales</taxon>
        <taxon>Metamycoplasmataceae</taxon>
        <taxon>Mycoplasmopsis</taxon>
    </lineage>
</organism>
<dbReference type="InterPro" id="IPR051319">
    <property type="entry name" value="Oligoribo/pAp-PDE_c-di-AMP_PDE"/>
</dbReference>
<protein>
    <submittedName>
        <fullName evidence="3">Putative bifunctional signaling protein/50S ribosomal protein L9</fullName>
    </submittedName>
</protein>
<evidence type="ECO:0000259" key="2">
    <source>
        <dbReference type="PROSITE" id="PS50887"/>
    </source>
</evidence>
<dbReference type="AlphaFoldDB" id="A0A449B6J5"/>
<dbReference type="GO" id="GO:0005840">
    <property type="term" value="C:ribosome"/>
    <property type="evidence" value="ECO:0007669"/>
    <property type="project" value="UniProtKB-KW"/>
</dbReference>
<dbReference type="Gene3D" id="3.10.310.30">
    <property type="match status" value="1"/>
</dbReference>
<dbReference type="Proteomes" id="UP000289497">
    <property type="component" value="Chromosome"/>
</dbReference>
<dbReference type="Gene3D" id="3.30.70.270">
    <property type="match status" value="1"/>
</dbReference>
<dbReference type="InterPro" id="IPR001667">
    <property type="entry name" value="DDH_dom"/>
</dbReference>
<dbReference type="SUPFAM" id="SSF55073">
    <property type="entry name" value="Nucleotide cyclase"/>
    <property type="match status" value="1"/>
</dbReference>
<dbReference type="EMBL" id="LR215039">
    <property type="protein sequence ID" value="VEU76182.1"/>
    <property type="molecule type" value="Genomic_DNA"/>
</dbReference>
<evidence type="ECO:0000256" key="1">
    <source>
        <dbReference type="SAM" id="Phobius"/>
    </source>
</evidence>
<feature type="transmembrane region" description="Helical" evidence="1">
    <location>
        <begin position="36"/>
        <end position="60"/>
    </location>
</feature>
<dbReference type="PANTHER" id="PTHR47618:SF2">
    <property type="entry name" value="CYCLIC-DI-AMP PHOSPHODIESTERASE GDPP"/>
    <property type="match status" value="1"/>
</dbReference>